<feature type="non-terminal residue" evidence="1">
    <location>
        <position position="1"/>
    </location>
</feature>
<accession>A0ACA9SIX5</accession>
<name>A0ACA9SIX5_9GLOM</name>
<organism evidence="1 2">
    <name type="scientific">Racocetra persica</name>
    <dbReference type="NCBI Taxonomy" id="160502"/>
    <lineage>
        <taxon>Eukaryota</taxon>
        <taxon>Fungi</taxon>
        <taxon>Fungi incertae sedis</taxon>
        <taxon>Mucoromycota</taxon>
        <taxon>Glomeromycotina</taxon>
        <taxon>Glomeromycetes</taxon>
        <taxon>Diversisporales</taxon>
        <taxon>Gigasporaceae</taxon>
        <taxon>Racocetra</taxon>
    </lineage>
</organism>
<proteinExistence type="predicted"/>
<dbReference type="Proteomes" id="UP000789920">
    <property type="component" value="Unassembled WGS sequence"/>
</dbReference>
<evidence type="ECO:0000313" key="1">
    <source>
        <dbReference type="EMBL" id="CAG8839999.1"/>
    </source>
</evidence>
<evidence type="ECO:0000313" key="2">
    <source>
        <dbReference type="Proteomes" id="UP000789920"/>
    </source>
</evidence>
<dbReference type="EMBL" id="CAJVQC010125409">
    <property type="protein sequence ID" value="CAG8839999.1"/>
    <property type="molecule type" value="Genomic_DNA"/>
</dbReference>
<feature type="non-terminal residue" evidence="1">
    <location>
        <position position="64"/>
    </location>
</feature>
<gene>
    <name evidence="1" type="ORF">RPERSI_LOCUS31260</name>
</gene>
<keyword evidence="2" id="KW-1185">Reference proteome</keyword>
<sequence length="64" mass="7602">DETKIRLVIGLYVTKPLHDWVRDIVENNTFWKDVKAVILTTAKSKYDVEMKIERPMNLKLNKDK</sequence>
<comment type="caution">
    <text evidence="1">The sequence shown here is derived from an EMBL/GenBank/DDBJ whole genome shotgun (WGS) entry which is preliminary data.</text>
</comment>
<protein>
    <submittedName>
        <fullName evidence="1">36727_t:CDS:1</fullName>
    </submittedName>
</protein>
<reference evidence="1" key="1">
    <citation type="submission" date="2021-06" db="EMBL/GenBank/DDBJ databases">
        <authorList>
            <person name="Kallberg Y."/>
            <person name="Tangrot J."/>
            <person name="Rosling A."/>
        </authorList>
    </citation>
    <scope>NUCLEOTIDE SEQUENCE</scope>
    <source>
        <strain evidence="1">MA461A</strain>
    </source>
</reference>